<dbReference type="GO" id="GO:0008443">
    <property type="term" value="F:phosphofructokinase activity"/>
    <property type="evidence" value="ECO:0007669"/>
    <property type="project" value="UniProtKB-ARBA"/>
</dbReference>
<dbReference type="PANTHER" id="PTHR46566:SF5">
    <property type="entry name" value="1-PHOSPHOFRUCTOKINASE"/>
    <property type="match status" value="1"/>
</dbReference>
<gene>
    <name evidence="8" type="ORF">LX16_1347</name>
</gene>
<dbReference type="RefSeq" id="WP_147134646.1">
    <property type="nucleotide sequence ID" value="NZ_BAABIJ010000001.1"/>
</dbReference>
<evidence type="ECO:0000256" key="5">
    <source>
        <dbReference type="ARBA" id="ARBA00022840"/>
    </source>
</evidence>
<reference evidence="8 9" key="1">
    <citation type="journal article" date="2013" name="Stand. Genomic Sci.">
        <title>Genomic Encyclopedia of Type Strains, Phase I: The one thousand microbial genomes (KMG-I) project.</title>
        <authorList>
            <person name="Kyrpides N.C."/>
            <person name="Woyke T."/>
            <person name="Eisen J.A."/>
            <person name="Garrity G."/>
            <person name="Lilburn T.G."/>
            <person name="Beck B.J."/>
            <person name="Whitman W.B."/>
            <person name="Hugenholtz P."/>
            <person name="Klenk H.P."/>
        </authorList>
    </citation>
    <scope>NUCLEOTIDE SEQUENCE [LARGE SCALE GENOMIC DNA]</scope>
    <source>
        <strain evidence="8 9">DSM 45044</strain>
    </source>
</reference>
<dbReference type="PROSITE" id="PS00584">
    <property type="entry name" value="PFKB_KINASES_2"/>
    <property type="match status" value="1"/>
</dbReference>
<dbReference type="SUPFAM" id="SSF53613">
    <property type="entry name" value="Ribokinase-like"/>
    <property type="match status" value="1"/>
</dbReference>
<dbReference type="GO" id="GO:0005524">
    <property type="term" value="F:ATP binding"/>
    <property type="evidence" value="ECO:0007669"/>
    <property type="project" value="UniProtKB-KW"/>
</dbReference>
<dbReference type="NCBIfam" id="TIGR03168">
    <property type="entry name" value="1-PFK"/>
    <property type="match status" value="1"/>
</dbReference>
<keyword evidence="9" id="KW-1185">Reference proteome</keyword>
<dbReference type="CDD" id="cd01164">
    <property type="entry name" value="FruK_PfkB_like"/>
    <property type="match status" value="1"/>
</dbReference>
<dbReference type="InterPro" id="IPR002173">
    <property type="entry name" value="Carboh/pur_kinase_PfkB_CS"/>
</dbReference>
<dbReference type="InterPro" id="IPR029056">
    <property type="entry name" value="Ribokinase-like"/>
</dbReference>
<feature type="domain" description="Carbohydrate kinase PfkB" evidence="7">
    <location>
        <begin position="7"/>
        <end position="282"/>
    </location>
</feature>
<comment type="similarity">
    <text evidence="1">Belongs to the carbohydrate kinase PfkB family.</text>
</comment>
<proteinExistence type="inferred from homology"/>
<dbReference type="FunFam" id="3.40.1190.20:FF:000001">
    <property type="entry name" value="Phosphofructokinase"/>
    <property type="match status" value="1"/>
</dbReference>
<evidence type="ECO:0000256" key="4">
    <source>
        <dbReference type="ARBA" id="ARBA00022777"/>
    </source>
</evidence>
<dbReference type="PIRSF" id="PIRSF000535">
    <property type="entry name" value="1PFK/6PFK/LacC"/>
    <property type="match status" value="1"/>
</dbReference>
<keyword evidence="3" id="KW-0547">Nucleotide-binding</keyword>
<protein>
    <submittedName>
        <fullName evidence="8">Fructose-1-phosphate kinase</fullName>
    </submittedName>
</protein>
<evidence type="ECO:0000256" key="6">
    <source>
        <dbReference type="PIRNR" id="PIRNR000535"/>
    </source>
</evidence>
<dbReference type="Gene3D" id="3.40.1190.20">
    <property type="match status" value="1"/>
</dbReference>
<dbReference type="EMBL" id="VLLL01000005">
    <property type="protein sequence ID" value="TWJ15636.1"/>
    <property type="molecule type" value="Genomic_DNA"/>
</dbReference>
<dbReference type="InterPro" id="IPR017583">
    <property type="entry name" value="Tagatose/fructose_Pkinase"/>
</dbReference>
<comment type="caution">
    <text evidence="8">The sequence shown here is derived from an EMBL/GenBank/DDBJ whole genome shotgun (WGS) entry which is preliminary data.</text>
</comment>
<name>A0A562VCM9_9ACTN</name>
<dbReference type="GO" id="GO:0044281">
    <property type="term" value="P:small molecule metabolic process"/>
    <property type="evidence" value="ECO:0007669"/>
    <property type="project" value="UniProtKB-ARBA"/>
</dbReference>
<evidence type="ECO:0000256" key="1">
    <source>
        <dbReference type="ARBA" id="ARBA00010688"/>
    </source>
</evidence>
<evidence type="ECO:0000256" key="3">
    <source>
        <dbReference type="ARBA" id="ARBA00022741"/>
    </source>
</evidence>
<dbReference type="PANTHER" id="PTHR46566">
    <property type="entry name" value="1-PHOSPHOFRUCTOKINASE-RELATED"/>
    <property type="match status" value="1"/>
</dbReference>
<keyword evidence="4 8" id="KW-0418">Kinase</keyword>
<sequence>MIVTVTLNPSLDRAMDIETLHRGRVIRATGTHLDPGGKGVNVSRALIGNGIASRAIIPSGGAEGDQLVRLLAEEGVDLRAVPIGGRTRSNVTLVEADGVVTKINESGPELSATELDALIDHALSAGRDARWLVLCGRMAPGMTTADFGRLCARLTATGVPLAVDTSGPPLLAAAEAGAALLKPNRHELSEAVGGPLSTADDVLAAAQRLRTLGAGTVLASLGSRGAVLAAPDGAWFGTPPPVPARSTVGAGDAMLAGFLAAGAAGPEALTEALAWGSAAAGLPGSRMPTPADLHRDGVRVTPIGSAAPHTPDRVRS</sequence>
<accession>A0A562VCM9</accession>
<dbReference type="InterPro" id="IPR011611">
    <property type="entry name" value="PfkB_dom"/>
</dbReference>
<keyword evidence="2 6" id="KW-0808">Transferase</keyword>
<dbReference type="GO" id="GO:0016052">
    <property type="term" value="P:carbohydrate catabolic process"/>
    <property type="evidence" value="ECO:0007669"/>
    <property type="project" value="UniProtKB-ARBA"/>
</dbReference>
<evidence type="ECO:0000256" key="2">
    <source>
        <dbReference type="ARBA" id="ARBA00022679"/>
    </source>
</evidence>
<evidence type="ECO:0000313" key="9">
    <source>
        <dbReference type="Proteomes" id="UP000321617"/>
    </source>
</evidence>
<keyword evidence="5" id="KW-0067">ATP-binding</keyword>
<dbReference type="AlphaFoldDB" id="A0A562VCM9"/>
<dbReference type="GO" id="GO:0005829">
    <property type="term" value="C:cytosol"/>
    <property type="evidence" value="ECO:0007669"/>
    <property type="project" value="TreeGrafter"/>
</dbReference>
<organism evidence="8 9">
    <name type="scientific">Stackebrandtia albiflava</name>
    <dbReference type="NCBI Taxonomy" id="406432"/>
    <lineage>
        <taxon>Bacteria</taxon>
        <taxon>Bacillati</taxon>
        <taxon>Actinomycetota</taxon>
        <taxon>Actinomycetes</taxon>
        <taxon>Glycomycetales</taxon>
        <taxon>Glycomycetaceae</taxon>
        <taxon>Stackebrandtia</taxon>
    </lineage>
</organism>
<dbReference type="Pfam" id="PF00294">
    <property type="entry name" value="PfkB"/>
    <property type="match status" value="1"/>
</dbReference>
<evidence type="ECO:0000313" key="8">
    <source>
        <dbReference type="EMBL" id="TWJ15636.1"/>
    </source>
</evidence>
<dbReference type="Proteomes" id="UP000321617">
    <property type="component" value="Unassembled WGS sequence"/>
</dbReference>
<dbReference type="OrthoDB" id="9801219at2"/>
<evidence type="ECO:0000259" key="7">
    <source>
        <dbReference type="Pfam" id="PF00294"/>
    </source>
</evidence>